<keyword evidence="2" id="KW-0808">Transferase</keyword>
<dbReference type="EC" id="2.3.1.-" evidence="2"/>
<dbReference type="SUPFAM" id="SSF55729">
    <property type="entry name" value="Acyl-CoA N-acyltransferases (Nat)"/>
    <property type="match status" value="1"/>
</dbReference>
<dbReference type="Gene3D" id="3.40.630.30">
    <property type="match status" value="1"/>
</dbReference>
<dbReference type="InterPro" id="IPR016181">
    <property type="entry name" value="Acyl_CoA_acyltransferase"/>
</dbReference>
<evidence type="ECO:0000313" key="3">
    <source>
        <dbReference type="Proteomes" id="UP001528912"/>
    </source>
</evidence>
<accession>A0ABT6C2S0</accession>
<sequence length="173" mass="19162">MIRLIEPDAALHTTWLEAMAEFDGARLHGFGTHRFEGVDLSDPSEFGRWLEEQQRGRTDPPEGLVPASLYWIVDDAEPGRVLGSLSLRHELNEFLLNEGGHIGYGVRPSARGRGVATAALRASLDEARALGLERVLVTCDDDNEASRRTILGGGGVLEDVRNGRERYWIDLQD</sequence>
<feature type="domain" description="N-acetyltransferase" evidence="1">
    <location>
        <begin position="1"/>
        <end position="170"/>
    </location>
</feature>
<comment type="caution">
    <text evidence="2">The sequence shown here is derived from an EMBL/GenBank/DDBJ whole genome shotgun (WGS) entry which is preliminary data.</text>
</comment>
<dbReference type="PANTHER" id="PTHR39173">
    <property type="entry name" value="ACETYLTRANSFERASE"/>
    <property type="match status" value="1"/>
</dbReference>
<evidence type="ECO:0000259" key="1">
    <source>
        <dbReference type="PROSITE" id="PS51186"/>
    </source>
</evidence>
<dbReference type="InterPro" id="IPR000182">
    <property type="entry name" value="GNAT_dom"/>
</dbReference>
<dbReference type="PROSITE" id="PS51186">
    <property type="entry name" value="GNAT"/>
    <property type="match status" value="1"/>
</dbReference>
<name>A0ABT6C2S0_9MICO</name>
<reference evidence="2 3" key="1">
    <citation type="submission" date="2023-03" db="EMBL/GenBank/DDBJ databases">
        <title>YIM 133296 draft genome.</title>
        <authorList>
            <person name="Xiong L."/>
        </authorList>
    </citation>
    <scope>NUCLEOTIDE SEQUENCE [LARGE SCALE GENOMIC DNA]</scope>
    <source>
        <strain evidence="2 3">YIM 133296</strain>
    </source>
</reference>
<gene>
    <name evidence="2" type="ORF">P4R38_02520</name>
</gene>
<keyword evidence="3" id="KW-1185">Reference proteome</keyword>
<dbReference type="Pfam" id="PF13302">
    <property type="entry name" value="Acetyltransf_3"/>
    <property type="match status" value="1"/>
</dbReference>
<keyword evidence="2" id="KW-0012">Acyltransferase</keyword>
<dbReference type="GO" id="GO:0016746">
    <property type="term" value="F:acyltransferase activity"/>
    <property type="evidence" value="ECO:0007669"/>
    <property type="project" value="UniProtKB-KW"/>
</dbReference>
<evidence type="ECO:0000313" key="2">
    <source>
        <dbReference type="EMBL" id="MDF8263120.1"/>
    </source>
</evidence>
<dbReference type="EMBL" id="JAROAV010000008">
    <property type="protein sequence ID" value="MDF8263120.1"/>
    <property type="molecule type" value="Genomic_DNA"/>
</dbReference>
<proteinExistence type="predicted"/>
<organism evidence="2 3">
    <name type="scientific">Luteipulveratus flavus</name>
    <dbReference type="NCBI Taxonomy" id="3031728"/>
    <lineage>
        <taxon>Bacteria</taxon>
        <taxon>Bacillati</taxon>
        <taxon>Actinomycetota</taxon>
        <taxon>Actinomycetes</taxon>
        <taxon>Micrococcales</taxon>
        <taxon>Dermacoccaceae</taxon>
        <taxon>Luteipulveratus</taxon>
    </lineage>
</organism>
<dbReference type="CDD" id="cd04301">
    <property type="entry name" value="NAT_SF"/>
    <property type="match status" value="1"/>
</dbReference>
<dbReference type="PANTHER" id="PTHR39173:SF1">
    <property type="entry name" value="ACETYLTRANSFERASE"/>
    <property type="match status" value="1"/>
</dbReference>
<dbReference type="Proteomes" id="UP001528912">
    <property type="component" value="Unassembled WGS sequence"/>
</dbReference>
<dbReference type="RefSeq" id="WP_277190906.1">
    <property type="nucleotide sequence ID" value="NZ_JAROAV010000008.1"/>
</dbReference>
<protein>
    <submittedName>
        <fullName evidence="2">GNAT family N-acetyltransferase</fullName>
        <ecNumber evidence="2">2.3.1.-</ecNumber>
    </submittedName>
</protein>